<dbReference type="AlphaFoldDB" id="A0AAV2LAY7"/>
<evidence type="ECO:0000313" key="2">
    <source>
        <dbReference type="EMBL" id="CAL1598360.1"/>
    </source>
</evidence>
<protein>
    <submittedName>
        <fullName evidence="2">Uncharacterized protein</fullName>
    </submittedName>
</protein>
<keyword evidence="3" id="KW-1185">Reference proteome</keyword>
<sequence length="251" mass="26690">MLLITSSCDSVVILSSFKRQGCTLCFSLVLRCIVDSPQPCPHPASPFLLLVSAIASSCGTQARSVALTDWSLAYGRQPWHSSTFPSCGTISHTDTRAGRERRRALTQPLGLLREPDQLKEVDCKVAAAAPAQQTQQIVLCRGGVDKERKSPFNGQHTIIQFSGIERLIIRDTPRCEEVIVESQWARAPPPVVPHRSSSRGSIDTQSPSGGGALSGCISNCAAAGRLLSPLPPLLTNATAGGGARCHLGVRG</sequence>
<reference evidence="2 3" key="1">
    <citation type="submission" date="2024-04" db="EMBL/GenBank/DDBJ databases">
        <authorList>
            <person name="Waldvogel A.-M."/>
            <person name="Schoenle A."/>
        </authorList>
    </citation>
    <scope>NUCLEOTIDE SEQUENCE [LARGE SCALE GENOMIC DNA]</scope>
</reference>
<gene>
    <name evidence="2" type="ORF">KC01_LOCUS26760</name>
</gene>
<feature type="region of interest" description="Disordered" evidence="1">
    <location>
        <begin position="188"/>
        <end position="209"/>
    </location>
</feature>
<organism evidence="2 3">
    <name type="scientific">Knipowitschia caucasica</name>
    <name type="common">Caucasian dwarf goby</name>
    <name type="synonym">Pomatoschistus caucasicus</name>
    <dbReference type="NCBI Taxonomy" id="637954"/>
    <lineage>
        <taxon>Eukaryota</taxon>
        <taxon>Metazoa</taxon>
        <taxon>Chordata</taxon>
        <taxon>Craniata</taxon>
        <taxon>Vertebrata</taxon>
        <taxon>Euteleostomi</taxon>
        <taxon>Actinopterygii</taxon>
        <taxon>Neopterygii</taxon>
        <taxon>Teleostei</taxon>
        <taxon>Neoteleostei</taxon>
        <taxon>Acanthomorphata</taxon>
        <taxon>Gobiaria</taxon>
        <taxon>Gobiiformes</taxon>
        <taxon>Gobioidei</taxon>
        <taxon>Gobiidae</taxon>
        <taxon>Gobiinae</taxon>
        <taxon>Knipowitschia</taxon>
    </lineage>
</organism>
<evidence type="ECO:0000313" key="3">
    <source>
        <dbReference type="Proteomes" id="UP001497482"/>
    </source>
</evidence>
<proteinExistence type="predicted"/>
<dbReference type="Proteomes" id="UP001497482">
    <property type="component" value="Chromosome 22"/>
</dbReference>
<evidence type="ECO:0000256" key="1">
    <source>
        <dbReference type="SAM" id="MobiDB-lite"/>
    </source>
</evidence>
<dbReference type="EMBL" id="OZ035844">
    <property type="protein sequence ID" value="CAL1598360.1"/>
    <property type="molecule type" value="Genomic_DNA"/>
</dbReference>
<name>A0AAV2LAY7_KNICA</name>
<accession>A0AAV2LAY7</accession>